<evidence type="ECO:0000256" key="1">
    <source>
        <dbReference type="SAM" id="Phobius"/>
    </source>
</evidence>
<dbReference type="AlphaFoldDB" id="A0A9D2LU65"/>
<keyword evidence="1" id="KW-1133">Transmembrane helix</keyword>
<sequence>MTEVYITTALFILLTVVFWKGKGTWLIAGYNMMNDKEKEKYSRKKLCRLMSVCMGICSFLLLIMCILGEERIDEYAHIFAVIIIITVIITVILANTLCRK</sequence>
<feature type="transmembrane region" description="Helical" evidence="1">
    <location>
        <begin position="6"/>
        <end position="28"/>
    </location>
</feature>
<name>A0A9D2LU65_9FIRM</name>
<evidence type="ECO:0000313" key="3">
    <source>
        <dbReference type="Proteomes" id="UP000823842"/>
    </source>
</evidence>
<dbReference type="InterPro" id="IPR017259">
    <property type="entry name" value="UCP037672"/>
</dbReference>
<comment type="caution">
    <text evidence="2">The sequence shown here is derived from an EMBL/GenBank/DDBJ whole genome shotgun (WGS) entry which is preliminary data.</text>
</comment>
<reference evidence="2" key="2">
    <citation type="submission" date="2021-04" db="EMBL/GenBank/DDBJ databases">
        <authorList>
            <person name="Gilroy R."/>
        </authorList>
    </citation>
    <scope>NUCLEOTIDE SEQUENCE</scope>
    <source>
        <strain evidence="2">ChiSjej1B19-5720</strain>
    </source>
</reference>
<accession>A0A9D2LU65</accession>
<organism evidence="2 3">
    <name type="scientific">Candidatus Blautia faecavium</name>
    <dbReference type="NCBI Taxonomy" id="2838487"/>
    <lineage>
        <taxon>Bacteria</taxon>
        <taxon>Bacillati</taxon>
        <taxon>Bacillota</taxon>
        <taxon>Clostridia</taxon>
        <taxon>Lachnospirales</taxon>
        <taxon>Lachnospiraceae</taxon>
        <taxon>Blautia</taxon>
    </lineage>
</organism>
<keyword evidence="1" id="KW-0472">Membrane</keyword>
<feature type="transmembrane region" description="Helical" evidence="1">
    <location>
        <begin position="75"/>
        <end position="98"/>
    </location>
</feature>
<gene>
    <name evidence="2" type="ORF">IAA06_08260</name>
</gene>
<reference evidence="2" key="1">
    <citation type="journal article" date="2021" name="PeerJ">
        <title>Extensive microbial diversity within the chicken gut microbiome revealed by metagenomics and culture.</title>
        <authorList>
            <person name="Gilroy R."/>
            <person name="Ravi A."/>
            <person name="Getino M."/>
            <person name="Pursley I."/>
            <person name="Horton D.L."/>
            <person name="Alikhan N.F."/>
            <person name="Baker D."/>
            <person name="Gharbi K."/>
            <person name="Hall N."/>
            <person name="Watson M."/>
            <person name="Adriaenssens E.M."/>
            <person name="Foster-Nyarko E."/>
            <person name="Jarju S."/>
            <person name="Secka A."/>
            <person name="Antonio M."/>
            <person name="Oren A."/>
            <person name="Chaudhuri R.R."/>
            <person name="La Ragione R."/>
            <person name="Hildebrand F."/>
            <person name="Pallen M.J."/>
        </authorList>
    </citation>
    <scope>NUCLEOTIDE SEQUENCE</scope>
    <source>
        <strain evidence="2">ChiSjej1B19-5720</strain>
    </source>
</reference>
<feature type="transmembrane region" description="Helical" evidence="1">
    <location>
        <begin position="49"/>
        <end position="69"/>
    </location>
</feature>
<dbReference type="Proteomes" id="UP000823842">
    <property type="component" value="Unassembled WGS sequence"/>
</dbReference>
<dbReference type="EMBL" id="DWYZ01000157">
    <property type="protein sequence ID" value="HJB28773.1"/>
    <property type="molecule type" value="Genomic_DNA"/>
</dbReference>
<evidence type="ECO:0000313" key="2">
    <source>
        <dbReference type="EMBL" id="HJB28773.1"/>
    </source>
</evidence>
<keyword evidence="1" id="KW-0812">Transmembrane</keyword>
<dbReference type="Pfam" id="PF12650">
    <property type="entry name" value="DUF3784"/>
    <property type="match status" value="1"/>
</dbReference>
<protein>
    <submittedName>
        <fullName evidence="2">DUF3784 domain-containing protein</fullName>
    </submittedName>
</protein>
<proteinExistence type="predicted"/>